<feature type="binding site" evidence="7">
    <location>
        <position position="31"/>
    </location>
    <ligand>
        <name>substrate</name>
    </ligand>
</feature>
<dbReference type="CDD" id="cd00464">
    <property type="entry name" value="SK"/>
    <property type="match status" value="1"/>
</dbReference>
<keyword evidence="1 7" id="KW-0028">Amino-acid biosynthesis</keyword>
<evidence type="ECO:0000313" key="9">
    <source>
        <dbReference type="Proteomes" id="UP000028868"/>
    </source>
</evidence>
<dbReference type="EC" id="2.7.1.71" evidence="7"/>
<evidence type="ECO:0000256" key="6">
    <source>
        <dbReference type="ARBA" id="ARBA00023141"/>
    </source>
</evidence>
<reference evidence="8 9" key="2">
    <citation type="submission" date="2014-05" db="EMBL/GenBank/DDBJ databases">
        <title>Draft genome sequence of Halobacillus karajensis HK-03.</title>
        <authorList>
            <person name="Khelaifia S."/>
            <person name="Croce O."/>
            <person name="Lagier J.C."/>
            <person name="Raoult D."/>
        </authorList>
    </citation>
    <scope>NUCLEOTIDE SEQUENCE [LARGE SCALE GENOMIC DNA]</scope>
    <source>
        <strain evidence="8 9">HD-03</strain>
    </source>
</reference>
<sequence length="160" mass="18658">MIYLIGFMGSGKTTVANELSKKIHLPYIEMDESIEKNCGMSIKEMFKTHGETFFRDKETEFLKSLTNKAIVSTGGGVVLREENREYLKNGLSIYLKAEWKTIVERLTSDTDRPLWKGDEKEKKQRFEDRLKLYREAANEVVSVDWKTPEEIADEIWARLK</sequence>
<keyword evidence="2 7" id="KW-0808">Transferase</keyword>
<feature type="binding site" evidence="7">
    <location>
        <position position="13"/>
    </location>
    <ligand>
        <name>Mg(2+)</name>
        <dbReference type="ChEBI" id="CHEBI:18420"/>
    </ligand>
</feature>
<dbReference type="GO" id="GO:0000287">
    <property type="term" value="F:magnesium ion binding"/>
    <property type="evidence" value="ECO:0007669"/>
    <property type="project" value="UniProtKB-UniRule"/>
</dbReference>
<comment type="similarity">
    <text evidence="7">Belongs to the shikimate kinase family.</text>
</comment>
<dbReference type="Proteomes" id="UP000028868">
    <property type="component" value="Unassembled WGS sequence"/>
</dbReference>
<keyword evidence="5 7" id="KW-0067">ATP-binding</keyword>
<dbReference type="GO" id="GO:0005829">
    <property type="term" value="C:cytosol"/>
    <property type="evidence" value="ECO:0007669"/>
    <property type="project" value="TreeGrafter"/>
</dbReference>
<dbReference type="GO" id="GO:0008652">
    <property type="term" value="P:amino acid biosynthetic process"/>
    <property type="evidence" value="ECO:0007669"/>
    <property type="project" value="UniProtKB-KW"/>
</dbReference>
<comment type="function">
    <text evidence="7">Catalyzes the specific phosphorylation of the 3-hydroxyl group of shikimic acid using ATP as a cosubstrate.</text>
</comment>
<comment type="subunit">
    <text evidence="7">Monomer.</text>
</comment>
<comment type="subcellular location">
    <subcellularLocation>
        <location evidence="7">Cytoplasm</location>
    </subcellularLocation>
</comment>
<evidence type="ECO:0000313" key="8">
    <source>
        <dbReference type="EMBL" id="CDQ24329.1"/>
    </source>
</evidence>
<dbReference type="AlphaFoldDB" id="A0A024P5K4"/>
<dbReference type="InterPro" id="IPR000623">
    <property type="entry name" value="Shikimate_kinase/TSH1"/>
</dbReference>
<keyword evidence="3 7" id="KW-0547">Nucleotide-binding</keyword>
<name>A0A024P5K4_9BACI</name>
<dbReference type="GO" id="GO:0005524">
    <property type="term" value="F:ATP binding"/>
    <property type="evidence" value="ECO:0007669"/>
    <property type="project" value="UniProtKB-UniRule"/>
</dbReference>
<feature type="binding site" evidence="7">
    <location>
        <position position="75"/>
    </location>
    <ligand>
        <name>substrate</name>
    </ligand>
</feature>
<feature type="binding site" evidence="7">
    <location>
        <position position="129"/>
    </location>
    <ligand>
        <name>substrate</name>
    </ligand>
</feature>
<dbReference type="Gene3D" id="3.40.50.300">
    <property type="entry name" value="P-loop containing nucleotide triphosphate hydrolases"/>
    <property type="match status" value="1"/>
</dbReference>
<dbReference type="InterPro" id="IPR027417">
    <property type="entry name" value="P-loop_NTPase"/>
</dbReference>
<dbReference type="EMBL" id="CCDI010000003">
    <property type="protein sequence ID" value="CDQ24329.1"/>
    <property type="molecule type" value="Genomic_DNA"/>
</dbReference>
<evidence type="ECO:0000256" key="7">
    <source>
        <dbReference type="HAMAP-Rule" id="MF_00109"/>
    </source>
</evidence>
<accession>A0A024P5K4</accession>
<dbReference type="OrthoDB" id="9800332at2"/>
<evidence type="ECO:0000256" key="1">
    <source>
        <dbReference type="ARBA" id="ARBA00022605"/>
    </source>
</evidence>
<dbReference type="PRINTS" id="PR01100">
    <property type="entry name" value="SHIKIMTKNASE"/>
</dbReference>
<comment type="caution">
    <text evidence="7">Lacks conserved residue(s) required for the propagation of feature annotation.</text>
</comment>
<comment type="caution">
    <text evidence="8">The sequence shown here is derived from an EMBL/GenBank/DDBJ whole genome shotgun (WGS) entry which is preliminary data.</text>
</comment>
<gene>
    <name evidence="7 8" type="primary">aroK</name>
    <name evidence="8" type="ORF">BN983_02603</name>
</gene>
<dbReference type="UniPathway" id="UPA00053">
    <property type="reaction ID" value="UER00088"/>
</dbReference>
<dbReference type="GO" id="GO:0009423">
    <property type="term" value="P:chorismate biosynthetic process"/>
    <property type="evidence" value="ECO:0007669"/>
    <property type="project" value="UniProtKB-UniRule"/>
</dbReference>
<reference evidence="9" key="1">
    <citation type="submission" date="2014-03" db="EMBL/GenBank/DDBJ databases">
        <authorList>
            <person name="Urmite Genomes U."/>
        </authorList>
    </citation>
    <scope>NUCLEOTIDE SEQUENCE [LARGE SCALE GENOMIC DNA]</scope>
    <source>
        <strain evidence="9">HD-03</strain>
    </source>
</reference>
<feature type="binding site" evidence="7">
    <location>
        <position position="55"/>
    </location>
    <ligand>
        <name>substrate</name>
    </ligand>
</feature>
<evidence type="ECO:0000256" key="3">
    <source>
        <dbReference type="ARBA" id="ARBA00022741"/>
    </source>
</evidence>
<dbReference type="GO" id="GO:0004765">
    <property type="term" value="F:shikimate kinase activity"/>
    <property type="evidence" value="ECO:0007669"/>
    <property type="project" value="UniProtKB-UniRule"/>
</dbReference>
<organism evidence="8 9">
    <name type="scientific">Halobacillus karajensis</name>
    <dbReference type="NCBI Taxonomy" id="195088"/>
    <lineage>
        <taxon>Bacteria</taxon>
        <taxon>Bacillati</taxon>
        <taxon>Bacillota</taxon>
        <taxon>Bacilli</taxon>
        <taxon>Bacillales</taxon>
        <taxon>Bacillaceae</taxon>
        <taxon>Halobacillus</taxon>
    </lineage>
</organism>
<comment type="catalytic activity">
    <reaction evidence="7">
        <text>shikimate + ATP = 3-phosphoshikimate + ADP + H(+)</text>
        <dbReference type="Rhea" id="RHEA:13121"/>
        <dbReference type="ChEBI" id="CHEBI:15378"/>
        <dbReference type="ChEBI" id="CHEBI:30616"/>
        <dbReference type="ChEBI" id="CHEBI:36208"/>
        <dbReference type="ChEBI" id="CHEBI:145989"/>
        <dbReference type="ChEBI" id="CHEBI:456216"/>
        <dbReference type="EC" id="2.7.1.71"/>
    </reaction>
</comment>
<keyword evidence="4 7" id="KW-0418">Kinase</keyword>
<dbReference type="PANTHER" id="PTHR21087">
    <property type="entry name" value="SHIKIMATE KINASE"/>
    <property type="match status" value="1"/>
</dbReference>
<feature type="binding site" evidence="7">
    <location>
        <position position="112"/>
    </location>
    <ligand>
        <name>ATP</name>
        <dbReference type="ChEBI" id="CHEBI:30616"/>
    </ligand>
</feature>
<comment type="pathway">
    <text evidence="7">Metabolic intermediate biosynthesis; chorismate biosynthesis; chorismate from D-erythrose 4-phosphate and phosphoenolpyruvate: step 5/7.</text>
</comment>
<dbReference type="GO" id="GO:0009073">
    <property type="term" value="P:aromatic amino acid family biosynthetic process"/>
    <property type="evidence" value="ECO:0007669"/>
    <property type="project" value="UniProtKB-KW"/>
</dbReference>
<feature type="binding site" evidence="7">
    <location>
        <begin position="9"/>
        <end position="14"/>
    </location>
    <ligand>
        <name>ATP</name>
        <dbReference type="ChEBI" id="CHEBI:30616"/>
    </ligand>
</feature>
<protein>
    <recommendedName>
        <fullName evidence="7">Shikimate kinase</fullName>
        <shortName evidence="7">SK</shortName>
        <ecNumber evidence="7">2.7.1.71</ecNumber>
    </recommendedName>
</protein>
<keyword evidence="7" id="KW-0479">Metal-binding</keyword>
<keyword evidence="6 7" id="KW-0057">Aromatic amino acid biosynthesis</keyword>
<evidence type="ECO:0000256" key="5">
    <source>
        <dbReference type="ARBA" id="ARBA00022840"/>
    </source>
</evidence>
<evidence type="ECO:0000256" key="2">
    <source>
        <dbReference type="ARBA" id="ARBA00022679"/>
    </source>
</evidence>
<dbReference type="Pfam" id="PF01202">
    <property type="entry name" value="SKI"/>
    <property type="match status" value="1"/>
</dbReference>
<keyword evidence="7" id="KW-0963">Cytoplasm</keyword>
<comment type="cofactor">
    <cofactor evidence="7">
        <name>Mg(2+)</name>
        <dbReference type="ChEBI" id="CHEBI:18420"/>
    </cofactor>
    <text evidence="7">Binds 1 Mg(2+) ion per subunit.</text>
</comment>
<dbReference type="SUPFAM" id="SSF52540">
    <property type="entry name" value="P-loop containing nucleoside triphosphate hydrolases"/>
    <property type="match status" value="1"/>
</dbReference>
<dbReference type="InterPro" id="IPR031322">
    <property type="entry name" value="Shikimate/glucono_kinase"/>
</dbReference>
<evidence type="ECO:0000256" key="4">
    <source>
        <dbReference type="ARBA" id="ARBA00022777"/>
    </source>
</evidence>
<keyword evidence="9" id="KW-1185">Reference proteome</keyword>
<dbReference type="RefSeq" id="WP_051744272.1">
    <property type="nucleotide sequence ID" value="NZ_CCDH010000001.1"/>
</dbReference>
<dbReference type="HAMAP" id="MF_00109">
    <property type="entry name" value="Shikimate_kinase"/>
    <property type="match status" value="1"/>
</dbReference>
<dbReference type="PANTHER" id="PTHR21087:SF16">
    <property type="entry name" value="SHIKIMATE KINASE 1, CHLOROPLASTIC"/>
    <property type="match status" value="1"/>
</dbReference>
<keyword evidence="7" id="KW-0460">Magnesium</keyword>
<proteinExistence type="inferred from homology"/>